<organism evidence="1 2">
    <name type="scientific">Penstemon smallii</name>
    <dbReference type="NCBI Taxonomy" id="265156"/>
    <lineage>
        <taxon>Eukaryota</taxon>
        <taxon>Viridiplantae</taxon>
        <taxon>Streptophyta</taxon>
        <taxon>Embryophyta</taxon>
        <taxon>Tracheophyta</taxon>
        <taxon>Spermatophyta</taxon>
        <taxon>Magnoliopsida</taxon>
        <taxon>eudicotyledons</taxon>
        <taxon>Gunneridae</taxon>
        <taxon>Pentapetalae</taxon>
        <taxon>asterids</taxon>
        <taxon>lamiids</taxon>
        <taxon>Lamiales</taxon>
        <taxon>Plantaginaceae</taxon>
        <taxon>Cheloneae</taxon>
        <taxon>Penstemon</taxon>
    </lineage>
</organism>
<sequence>MIKSSSKGQLVKRFSIKSDRGLLINISRNFRFGRLLQLIGKPSIESQTSLKLVRVSHEKIQRGHIDPSSVNSCTFCSSTLCIHKVILPSST</sequence>
<proteinExistence type="predicted"/>
<evidence type="ECO:0000313" key="1">
    <source>
        <dbReference type="EMBL" id="KAL3838824.1"/>
    </source>
</evidence>
<keyword evidence="2" id="KW-1185">Reference proteome</keyword>
<accession>A0ABD3TP06</accession>
<dbReference type="EMBL" id="JBJXBP010000003">
    <property type="protein sequence ID" value="KAL3838824.1"/>
    <property type="molecule type" value="Genomic_DNA"/>
</dbReference>
<gene>
    <name evidence="1" type="ORF">ACJIZ3_023415</name>
</gene>
<name>A0ABD3TP06_9LAMI</name>
<comment type="caution">
    <text evidence="1">The sequence shown here is derived from an EMBL/GenBank/DDBJ whole genome shotgun (WGS) entry which is preliminary data.</text>
</comment>
<evidence type="ECO:0000313" key="2">
    <source>
        <dbReference type="Proteomes" id="UP001634393"/>
    </source>
</evidence>
<protein>
    <submittedName>
        <fullName evidence="1">Uncharacterized protein</fullName>
    </submittedName>
</protein>
<dbReference type="Proteomes" id="UP001634393">
    <property type="component" value="Unassembled WGS sequence"/>
</dbReference>
<dbReference type="AlphaFoldDB" id="A0ABD3TP06"/>
<reference evidence="1 2" key="1">
    <citation type="submission" date="2024-12" db="EMBL/GenBank/DDBJ databases">
        <title>The unique morphological basis and parallel evolutionary history of personate flowers in Penstemon.</title>
        <authorList>
            <person name="Depatie T.H."/>
            <person name="Wessinger C.A."/>
        </authorList>
    </citation>
    <scope>NUCLEOTIDE SEQUENCE [LARGE SCALE GENOMIC DNA]</scope>
    <source>
        <strain evidence="1">WTNN_2</strain>
        <tissue evidence="1">Leaf</tissue>
    </source>
</reference>